<dbReference type="CDD" id="cd10030">
    <property type="entry name" value="UDG-F4_TTUDGA_SPO1dp_like"/>
    <property type="match status" value="1"/>
</dbReference>
<keyword evidence="11" id="KW-0234">DNA repair</keyword>
<evidence type="ECO:0000256" key="12">
    <source>
        <dbReference type="SAM" id="MobiDB-lite"/>
    </source>
</evidence>
<protein>
    <recommendedName>
        <fullName evidence="4">Type-4 uracil-DNA glycosylase</fullName>
        <ecNumber evidence="3">3.2.2.27</ecNumber>
    </recommendedName>
</protein>
<evidence type="ECO:0000256" key="10">
    <source>
        <dbReference type="ARBA" id="ARBA00023014"/>
    </source>
</evidence>
<dbReference type="Gene3D" id="3.40.470.10">
    <property type="entry name" value="Uracil-DNA glycosylase-like domain"/>
    <property type="match status" value="1"/>
</dbReference>
<evidence type="ECO:0000256" key="5">
    <source>
        <dbReference type="ARBA" id="ARBA00022485"/>
    </source>
</evidence>
<keyword evidence="15" id="KW-1185">Reference proteome</keyword>
<keyword evidence="10" id="KW-0411">Iron-sulfur</keyword>
<dbReference type="PANTHER" id="PTHR33693">
    <property type="entry name" value="TYPE-5 URACIL-DNA GLYCOSYLASE"/>
    <property type="match status" value="1"/>
</dbReference>
<feature type="compositionally biased region" description="Low complexity" evidence="12">
    <location>
        <begin position="75"/>
        <end position="89"/>
    </location>
</feature>
<organism evidence="14 15">
    <name type="scientific">Pyxidicoccus parkwayensis</name>
    <dbReference type="NCBI Taxonomy" id="2813578"/>
    <lineage>
        <taxon>Bacteria</taxon>
        <taxon>Pseudomonadati</taxon>
        <taxon>Myxococcota</taxon>
        <taxon>Myxococcia</taxon>
        <taxon>Myxococcales</taxon>
        <taxon>Cystobacterineae</taxon>
        <taxon>Myxococcaceae</taxon>
        <taxon>Pyxidicoccus</taxon>
    </lineage>
</organism>
<dbReference type="InterPro" id="IPR051536">
    <property type="entry name" value="UDG_Type-4/5"/>
</dbReference>
<evidence type="ECO:0000313" key="14">
    <source>
        <dbReference type="EMBL" id="QSQ25281.1"/>
    </source>
</evidence>
<accession>A0ABX7P4A8</accession>
<dbReference type="NCBIfam" id="TIGR00758">
    <property type="entry name" value="UDG_fam4"/>
    <property type="match status" value="1"/>
</dbReference>
<evidence type="ECO:0000256" key="7">
    <source>
        <dbReference type="ARBA" id="ARBA00022763"/>
    </source>
</evidence>
<evidence type="ECO:0000256" key="6">
    <source>
        <dbReference type="ARBA" id="ARBA00022723"/>
    </source>
</evidence>
<comment type="similarity">
    <text evidence="2">Belongs to the uracil-DNA glycosylase (UDG) superfamily. Type 4 (UDGa) family.</text>
</comment>
<dbReference type="InterPro" id="IPR036895">
    <property type="entry name" value="Uracil-DNA_glycosylase-like_sf"/>
</dbReference>
<feature type="domain" description="Uracil-DNA glycosylase-like" evidence="13">
    <location>
        <begin position="206"/>
        <end position="352"/>
    </location>
</feature>
<evidence type="ECO:0000313" key="15">
    <source>
        <dbReference type="Proteomes" id="UP000662747"/>
    </source>
</evidence>
<sequence length="367" mass="38681">MNDDLPDSSQELSAVLDEVRRHLLWQEEAAGRVLMVDAKAAAELQRSAPSLRSLLSRGNGTPEAAPARPAPAAVPRPSAVSTPVASVPRQASGPVGRTAPSVGASNSHAGTPMSSTGAPSGHPGAPSRPAATGPTAPPPSARAPASHPTLVGGAGMLLDVPQQAPRYAGPLPGTGDGGRPTLDEIRRELGDCQRCKLCRTRKNIVFGSGNPRAELVFVGEGPGENEDLQGVPFVGAAGELLTKMIEAMGFRRDDVYICNVVKCRPPGNRNPEPDEIAACEPFLRAQLAAIQPKVVVALGKFAAQTLLRDSTPITRMRGNWRTYEGIQLMPTFHPAYLLRSPAEKRKAWEDLQAVMKVLGKQPPGSRA</sequence>
<evidence type="ECO:0000256" key="2">
    <source>
        <dbReference type="ARBA" id="ARBA00006521"/>
    </source>
</evidence>
<feature type="compositionally biased region" description="Low complexity" evidence="12">
    <location>
        <begin position="123"/>
        <end position="134"/>
    </location>
</feature>
<keyword evidence="6" id="KW-0479">Metal-binding</keyword>
<dbReference type="SMART" id="SM00987">
    <property type="entry name" value="UreE_C"/>
    <property type="match status" value="1"/>
</dbReference>
<name>A0ABX7P4A8_9BACT</name>
<dbReference type="EC" id="3.2.2.27" evidence="3"/>
<evidence type="ECO:0000256" key="9">
    <source>
        <dbReference type="ARBA" id="ARBA00023004"/>
    </source>
</evidence>
<feature type="compositionally biased region" description="Polar residues" evidence="12">
    <location>
        <begin position="103"/>
        <end position="118"/>
    </location>
</feature>
<evidence type="ECO:0000256" key="11">
    <source>
        <dbReference type="ARBA" id="ARBA00023204"/>
    </source>
</evidence>
<dbReference type="InterPro" id="IPR005273">
    <property type="entry name" value="Ura-DNA_glyco_family4"/>
</dbReference>
<gene>
    <name evidence="14" type="ORF">JY651_10280</name>
</gene>
<dbReference type="PANTHER" id="PTHR33693:SF1">
    <property type="entry name" value="TYPE-4 URACIL-DNA GLYCOSYLASE"/>
    <property type="match status" value="1"/>
</dbReference>
<dbReference type="EMBL" id="CP071090">
    <property type="protein sequence ID" value="QSQ25281.1"/>
    <property type="molecule type" value="Genomic_DNA"/>
</dbReference>
<dbReference type="RefSeq" id="WP_206726837.1">
    <property type="nucleotide sequence ID" value="NZ_CP071090.1"/>
</dbReference>
<keyword evidence="7" id="KW-0227">DNA damage</keyword>
<dbReference type="SMART" id="SM00986">
    <property type="entry name" value="UDG"/>
    <property type="match status" value="1"/>
</dbReference>
<evidence type="ECO:0000259" key="13">
    <source>
        <dbReference type="SMART" id="SM00986"/>
    </source>
</evidence>
<dbReference type="SUPFAM" id="SSF52141">
    <property type="entry name" value="Uracil-DNA glycosylase-like"/>
    <property type="match status" value="1"/>
</dbReference>
<comment type="catalytic activity">
    <reaction evidence="1">
        <text>Hydrolyzes single-stranded DNA or mismatched double-stranded DNA and polynucleotides, releasing free uracil.</text>
        <dbReference type="EC" id="3.2.2.27"/>
    </reaction>
</comment>
<keyword evidence="9" id="KW-0408">Iron</keyword>
<feature type="compositionally biased region" description="Low complexity" evidence="12">
    <location>
        <begin position="45"/>
        <end position="67"/>
    </location>
</feature>
<dbReference type="InterPro" id="IPR005122">
    <property type="entry name" value="Uracil-DNA_glycosylase-like"/>
</dbReference>
<reference evidence="14 15" key="1">
    <citation type="submission" date="2021-02" db="EMBL/GenBank/DDBJ databases">
        <title>De Novo genome assembly of isolated myxobacteria.</title>
        <authorList>
            <person name="Stevens D.C."/>
        </authorList>
    </citation>
    <scope>NUCLEOTIDE SEQUENCE [LARGE SCALE GENOMIC DNA]</scope>
    <source>
        <strain evidence="15">SCPEA02</strain>
    </source>
</reference>
<evidence type="ECO:0000256" key="8">
    <source>
        <dbReference type="ARBA" id="ARBA00022801"/>
    </source>
</evidence>
<dbReference type="Pfam" id="PF03167">
    <property type="entry name" value="UDG"/>
    <property type="match status" value="1"/>
</dbReference>
<feature type="region of interest" description="Disordered" evidence="12">
    <location>
        <begin position="163"/>
        <end position="182"/>
    </location>
</feature>
<dbReference type="Proteomes" id="UP000662747">
    <property type="component" value="Chromosome"/>
</dbReference>
<evidence type="ECO:0000256" key="1">
    <source>
        <dbReference type="ARBA" id="ARBA00001400"/>
    </source>
</evidence>
<keyword evidence="8" id="KW-0378">Hydrolase</keyword>
<keyword evidence="5" id="KW-0004">4Fe-4S</keyword>
<proteinExistence type="inferred from homology"/>
<feature type="region of interest" description="Disordered" evidence="12">
    <location>
        <begin position="45"/>
        <end position="153"/>
    </location>
</feature>
<evidence type="ECO:0000256" key="4">
    <source>
        <dbReference type="ARBA" id="ARBA00019403"/>
    </source>
</evidence>
<evidence type="ECO:0000256" key="3">
    <source>
        <dbReference type="ARBA" id="ARBA00012030"/>
    </source>
</evidence>